<accession>A0A7W7YI02</accession>
<dbReference type="AlphaFoldDB" id="A0A7W7YI02"/>
<proteinExistence type="predicted"/>
<dbReference type="Proteomes" id="UP000534294">
    <property type="component" value="Unassembled WGS sequence"/>
</dbReference>
<sequence>MRLMTKHILLRFNSLTLVVVAFGYKATPSIHQ</sequence>
<organism evidence="1 2">
    <name type="scientific">Prosthecobacter dejongeii</name>
    <dbReference type="NCBI Taxonomy" id="48465"/>
    <lineage>
        <taxon>Bacteria</taxon>
        <taxon>Pseudomonadati</taxon>
        <taxon>Verrucomicrobiota</taxon>
        <taxon>Verrucomicrobiia</taxon>
        <taxon>Verrucomicrobiales</taxon>
        <taxon>Verrucomicrobiaceae</taxon>
        <taxon>Prosthecobacter</taxon>
    </lineage>
</organism>
<protein>
    <submittedName>
        <fullName evidence="1">Uncharacterized protein</fullName>
    </submittedName>
</protein>
<keyword evidence="2" id="KW-1185">Reference proteome</keyword>
<comment type="caution">
    <text evidence="1">The sequence shown here is derived from an EMBL/GenBank/DDBJ whole genome shotgun (WGS) entry which is preliminary data.</text>
</comment>
<evidence type="ECO:0000313" key="2">
    <source>
        <dbReference type="Proteomes" id="UP000534294"/>
    </source>
</evidence>
<reference evidence="1 2" key="1">
    <citation type="submission" date="2020-08" db="EMBL/GenBank/DDBJ databases">
        <title>Genomic Encyclopedia of Type Strains, Phase IV (KMG-IV): sequencing the most valuable type-strain genomes for metagenomic binning, comparative biology and taxonomic classification.</title>
        <authorList>
            <person name="Goeker M."/>
        </authorList>
    </citation>
    <scope>NUCLEOTIDE SEQUENCE [LARGE SCALE GENOMIC DNA]</scope>
    <source>
        <strain evidence="1 2">DSM 12251</strain>
    </source>
</reference>
<dbReference type="EMBL" id="JACHIF010000001">
    <property type="protein sequence ID" value="MBB5036541.1"/>
    <property type="molecule type" value="Genomic_DNA"/>
</dbReference>
<gene>
    <name evidence="1" type="ORF">HNQ64_000775</name>
</gene>
<evidence type="ECO:0000313" key="1">
    <source>
        <dbReference type="EMBL" id="MBB5036541.1"/>
    </source>
</evidence>
<name>A0A7W7YI02_9BACT</name>